<dbReference type="InterPro" id="IPR035899">
    <property type="entry name" value="DBL_dom_sf"/>
</dbReference>
<evidence type="ECO:0008006" key="6">
    <source>
        <dbReference type="Google" id="ProtNLM"/>
    </source>
</evidence>
<sequence>MAYVLSVPSHSPLKRSFSETPYLRSPSPLSHDSSNTVRRCKPSNVSATSLISFASAQNGSWLKPNENTPPNVASRSLLDLINELSACPSLQSSLECVPEKISWVSNIPLPPSPDPRRTSFEQATLSIHVDRPTEKCPSPVPTFHEDPNSPLDEEQSPTDDHQDFFSSNSSILETPDEPTDELPAPRLEEDETEPKATPFKRWVSTLRRRNKNPAKGHKPRPEYPAVDDFPPELARIRTNNEGRSRHTKSSSLASSMAFVTAVKSASVTLASTSIAPLSRLGTRYSRAGRDDHRGSSFTDARSARESAYHSIIPVMDERAWERAKQRRRILEEIISSEEGYIGDLKVLSNIQVYLTVLASVPSVSPQTRMSIHRNVSQLVQLHEDLLGELHRIIPNSEYSQDDSAADHRPKPRHVRWHSIDGLPHRASALAAVNRRSTQRHSLDMCKSEEPAPVGVTADTETVAQVAKLFDQLVGNPLIHAQMKRFFAYEEYSAQFESVNSELEASHRAIPAWQTYERGIEALSSMLVSANKKDANCRKGLTLADLMIKPIQRTSKYPLFFADLMKHTPVADDPVAHAELEKVHFRLKDANQEINNAKDDQLRRKLIETTWLLQDRLVFAQDQPIPRVVLTRLLGHVVLCGVLHVTYQTNDPRIHGKYMICMLFRSCLILAQTDKAYSSYNVFAMIALGNGSIERSDNGRGLQCHTAPFTWKLVFESSNRFHEVILSACSAEEEMVWKQTLRSHIAAENSDIVEGRSCMQDLFSSLSIDLRCLGASFGTPDSLTRKMALRRAATVGPKMHLQQVIIKNTQAQKRPEVTQSTSSLPVGRSHSTMTSTSLMPTLAPRRGERIRLETAIGDVWTKESIPYPGMGPRRAENPIRASANSVMRKLSMASIASNFSKRSGSYNSLSQLRKDDPWRSKRRSPSGSLSQSASPAPPCIKVDFHNAPDQFLPADFELVTPNNRARRKGNRANLHERESDRIVGPGTLPRGMSLSPSPRPSPHSGLSKKISMPSLGQARTPPSSDGSKDHKLRRKLSMPTMPSSPLLVNARDRPATAAGPREAPKLDTSIKLPQSSEKDKSALSSLQSSPAGTPSRKRSINIKPRARLFKFWSHRNEAPKGVLASFRANATPSRSPSRRV</sequence>
<feature type="compositionally biased region" description="Low complexity" evidence="1">
    <location>
        <begin position="924"/>
        <end position="933"/>
    </location>
</feature>
<feature type="compositionally biased region" description="Polar residues" evidence="1">
    <location>
        <begin position="1127"/>
        <end position="1139"/>
    </location>
</feature>
<feature type="region of interest" description="Disordered" evidence="1">
    <location>
        <begin position="900"/>
        <end position="943"/>
    </location>
</feature>
<dbReference type="Gene3D" id="1.20.900.10">
    <property type="entry name" value="Dbl homology (DH) domain"/>
    <property type="match status" value="1"/>
</dbReference>
<feature type="domain" description="PH" evidence="2">
    <location>
        <begin position="635"/>
        <end position="745"/>
    </location>
</feature>
<feature type="compositionally biased region" description="Polar residues" evidence="1">
    <location>
        <begin position="809"/>
        <end position="823"/>
    </location>
</feature>
<dbReference type="SUPFAM" id="SSF48065">
    <property type="entry name" value="DBL homology domain (DH-domain)"/>
    <property type="match status" value="1"/>
</dbReference>
<dbReference type="PANTHER" id="PTHR12673:SF159">
    <property type="entry name" value="LD03170P"/>
    <property type="match status" value="1"/>
</dbReference>
<evidence type="ECO:0000259" key="2">
    <source>
        <dbReference type="PROSITE" id="PS50003"/>
    </source>
</evidence>
<dbReference type="PROSITE" id="PS50003">
    <property type="entry name" value="PH_DOMAIN"/>
    <property type="match status" value="1"/>
</dbReference>
<feature type="region of interest" description="Disordered" evidence="1">
    <location>
        <begin position="809"/>
        <end position="837"/>
    </location>
</feature>
<evidence type="ECO:0000259" key="3">
    <source>
        <dbReference type="PROSITE" id="PS50010"/>
    </source>
</evidence>
<feature type="compositionally biased region" description="Polar residues" evidence="1">
    <location>
        <begin position="1081"/>
        <end position="1091"/>
    </location>
</feature>
<feature type="compositionally biased region" description="Polar residues" evidence="1">
    <location>
        <begin position="900"/>
        <end position="910"/>
    </location>
</feature>
<proteinExistence type="predicted"/>
<keyword evidence="5" id="KW-1185">Reference proteome</keyword>
<feature type="compositionally biased region" description="Basic residues" evidence="1">
    <location>
        <begin position="209"/>
        <end position="218"/>
    </location>
</feature>
<feature type="domain" description="DH" evidence="3">
    <location>
        <begin position="325"/>
        <end position="596"/>
    </location>
</feature>
<evidence type="ECO:0000313" key="5">
    <source>
        <dbReference type="Proteomes" id="UP001492380"/>
    </source>
</evidence>
<comment type="caution">
    <text evidence="4">The sequence shown here is derived from an EMBL/GenBank/DDBJ whole genome shotgun (WGS) entry which is preliminary data.</text>
</comment>
<reference evidence="4 5" key="1">
    <citation type="submission" date="2024-04" db="EMBL/GenBank/DDBJ databases">
        <title>Phyllosticta paracitricarpa is synonymous to the EU quarantine fungus P. citricarpa based on phylogenomic analyses.</title>
        <authorList>
            <consortium name="Lawrence Berkeley National Laboratory"/>
            <person name="Van Ingen-Buijs V.A."/>
            <person name="Van Westerhoven A.C."/>
            <person name="Haridas S."/>
            <person name="Skiadas P."/>
            <person name="Martin F."/>
            <person name="Groenewald J.Z."/>
            <person name="Crous P.W."/>
            <person name="Seidl M.F."/>
        </authorList>
    </citation>
    <scope>NUCLEOTIDE SEQUENCE [LARGE SCALE GENOMIC DNA]</scope>
    <source>
        <strain evidence="4 5">CBS 123374</strain>
    </source>
</reference>
<dbReference type="InterPro" id="IPR051092">
    <property type="entry name" value="FYVE_RhoGEF_PH"/>
</dbReference>
<dbReference type="PANTHER" id="PTHR12673">
    <property type="entry name" value="FACIOGENITAL DYSPLASIA PROTEIN"/>
    <property type="match status" value="1"/>
</dbReference>
<evidence type="ECO:0000313" key="4">
    <source>
        <dbReference type="EMBL" id="KAK8228889.1"/>
    </source>
</evidence>
<accession>A0ABR1YGK8</accession>
<dbReference type="Proteomes" id="UP001492380">
    <property type="component" value="Unassembled WGS sequence"/>
</dbReference>
<feature type="region of interest" description="Disordered" evidence="1">
    <location>
        <begin position="209"/>
        <end position="228"/>
    </location>
</feature>
<dbReference type="SMART" id="SM00325">
    <property type="entry name" value="RhoGEF"/>
    <property type="match status" value="1"/>
</dbReference>
<feature type="compositionally biased region" description="Polar residues" evidence="1">
    <location>
        <begin position="27"/>
        <end position="40"/>
    </location>
</feature>
<feature type="region of interest" description="Disordered" evidence="1">
    <location>
        <begin position="1"/>
        <end position="40"/>
    </location>
</feature>
<feature type="region of interest" description="Disordered" evidence="1">
    <location>
        <begin position="961"/>
        <end position="1102"/>
    </location>
</feature>
<protein>
    <recommendedName>
        <fullName evidence="6">DH domain-containing protein</fullName>
    </recommendedName>
</protein>
<organism evidence="4 5">
    <name type="scientific">Phyllosticta capitalensis</name>
    <dbReference type="NCBI Taxonomy" id="121624"/>
    <lineage>
        <taxon>Eukaryota</taxon>
        <taxon>Fungi</taxon>
        <taxon>Dikarya</taxon>
        <taxon>Ascomycota</taxon>
        <taxon>Pezizomycotina</taxon>
        <taxon>Dothideomycetes</taxon>
        <taxon>Dothideomycetes incertae sedis</taxon>
        <taxon>Botryosphaeriales</taxon>
        <taxon>Phyllostictaceae</taxon>
        <taxon>Phyllosticta</taxon>
    </lineage>
</organism>
<feature type="region of interest" description="Disordered" evidence="1">
    <location>
        <begin position="126"/>
        <end position="197"/>
    </location>
</feature>
<dbReference type="EMBL" id="JBBWRZ010000009">
    <property type="protein sequence ID" value="KAK8228889.1"/>
    <property type="molecule type" value="Genomic_DNA"/>
</dbReference>
<dbReference type="InterPro" id="IPR001849">
    <property type="entry name" value="PH_domain"/>
</dbReference>
<gene>
    <name evidence="4" type="ORF">HDK90DRAFT_557141</name>
</gene>
<name>A0ABR1YGK8_9PEZI</name>
<dbReference type="InterPro" id="IPR000219">
    <property type="entry name" value="DH_dom"/>
</dbReference>
<dbReference type="Pfam" id="PF00621">
    <property type="entry name" value="RhoGEF"/>
    <property type="match status" value="1"/>
</dbReference>
<dbReference type="PROSITE" id="PS50010">
    <property type="entry name" value="DH_2"/>
    <property type="match status" value="1"/>
</dbReference>
<evidence type="ECO:0000256" key="1">
    <source>
        <dbReference type="SAM" id="MobiDB-lite"/>
    </source>
</evidence>
<dbReference type="SUPFAM" id="SSF50729">
    <property type="entry name" value="PH domain-like"/>
    <property type="match status" value="1"/>
</dbReference>
<feature type="region of interest" description="Disordered" evidence="1">
    <location>
        <begin position="1119"/>
        <end position="1139"/>
    </location>
</feature>
<feature type="compositionally biased region" description="Low complexity" evidence="1">
    <location>
        <begin position="987"/>
        <end position="1006"/>
    </location>
</feature>
<feature type="compositionally biased region" description="Low complexity" evidence="1">
    <location>
        <begin position="828"/>
        <end position="837"/>
    </location>
</feature>